<dbReference type="Pfam" id="PF09603">
    <property type="entry name" value="Fib_succ_major"/>
    <property type="match status" value="1"/>
</dbReference>
<evidence type="ECO:0000313" key="3">
    <source>
        <dbReference type="EMBL" id="ADL26162.1"/>
    </source>
</evidence>
<dbReference type="eggNOG" id="COG2849">
    <property type="taxonomic scope" value="Bacteria"/>
</dbReference>
<dbReference type="RefSeq" id="WP_012820187.1">
    <property type="nucleotide sequence ID" value="NC_013410.1"/>
</dbReference>
<dbReference type="NCBIfam" id="TIGR02145">
    <property type="entry name" value="Fib_succ_major"/>
    <property type="match status" value="1"/>
</dbReference>
<name>C9RKM9_FIBSS</name>
<organism evidence="3 4">
    <name type="scientific">Fibrobacter succinogenes (strain ATCC 19169 / S85)</name>
    <dbReference type="NCBI Taxonomy" id="59374"/>
    <lineage>
        <taxon>Bacteria</taxon>
        <taxon>Pseudomonadati</taxon>
        <taxon>Fibrobacterota</taxon>
        <taxon>Fibrobacteria</taxon>
        <taxon>Fibrobacterales</taxon>
        <taxon>Fibrobacteraceae</taxon>
        <taxon>Fibrobacter</taxon>
    </lineage>
</organism>
<evidence type="ECO:0000259" key="1">
    <source>
        <dbReference type="Pfam" id="PF09603"/>
    </source>
</evidence>
<protein>
    <submittedName>
        <fullName evidence="3">Conserved domain protein</fullName>
    </submittedName>
</protein>
<dbReference type="Proteomes" id="UP000000517">
    <property type="component" value="Chromosome"/>
</dbReference>
<reference evidence="4" key="2">
    <citation type="submission" date="2010-08" db="EMBL/GenBank/DDBJ databases">
        <title>Complete sequence of Fibrobacter succinogenes subsp. succinogenes S85.</title>
        <authorList>
            <person name="Durkin A.S."/>
            <person name="Nelson K.E."/>
            <person name="Morrison M."/>
            <person name="Forsberg C.W."/>
            <person name="Wilson D.B."/>
            <person name="Russell J.B."/>
            <person name="Cann I.K.O."/>
            <person name="Mackie R.I."/>
            <person name="White B.A."/>
        </authorList>
    </citation>
    <scope>NUCLEOTIDE SEQUENCE [LARGE SCALE GENOMIC DNA]</scope>
    <source>
        <strain evidence="4">ATCC 19169 / S85</strain>
    </source>
</reference>
<feature type="domain" description="Fibrobacter succinogenes major paralogous" evidence="1">
    <location>
        <begin position="165"/>
        <end position="345"/>
    </location>
</feature>
<dbReference type="AlphaFoldDB" id="C9RKM9"/>
<keyword evidence="5" id="KW-1185">Reference proteome</keyword>
<dbReference type="KEGG" id="fsc:FSU_0759"/>
<dbReference type="STRING" id="59374.FSU_0759"/>
<dbReference type="EMBL" id="CP002158">
    <property type="protein sequence ID" value="ADL26162.1"/>
    <property type="molecule type" value="Genomic_DNA"/>
</dbReference>
<evidence type="ECO:0000313" key="2">
    <source>
        <dbReference type="EMBL" id="ACX73957.1"/>
    </source>
</evidence>
<evidence type="ECO:0000313" key="5">
    <source>
        <dbReference type="Proteomes" id="UP000001497"/>
    </source>
</evidence>
<evidence type="ECO:0000313" key="4">
    <source>
        <dbReference type="Proteomes" id="UP000000517"/>
    </source>
</evidence>
<dbReference type="OrthoDB" id="9805760at2"/>
<dbReference type="EMBL" id="CP001792">
    <property type="protein sequence ID" value="ACX73957.1"/>
    <property type="molecule type" value="Genomic_DNA"/>
</dbReference>
<dbReference type="Gene3D" id="2.20.110.10">
    <property type="entry name" value="Histone H3 K4-specific methyltransferase SET7/9 N-terminal domain"/>
    <property type="match status" value="1"/>
</dbReference>
<dbReference type="KEGG" id="fsu:Fisuc_0345"/>
<gene>
    <name evidence="2" type="ordered locus">Fisuc_0345</name>
    <name evidence="3" type="ordered locus">FSU_0759</name>
</gene>
<reference evidence="3" key="3">
    <citation type="submission" date="2010-08" db="EMBL/GenBank/DDBJ databases">
        <authorList>
            <person name="Durkin A.S."/>
            <person name="Nelson K.E."/>
            <person name="Morrison M."/>
            <person name="Forsberg C.W."/>
            <person name="Wilson D.B."/>
            <person name="Russell J.B."/>
            <person name="Cann I.K.O."/>
            <person name="Mackie R.I."/>
            <person name="White B.A."/>
        </authorList>
    </citation>
    <scope>NUCLEOTIDE SEQUENCE</scope>
    <source>
        <strain evidence="3">S85</strain>
    </source>
</reference>
<reference evidence="2 5" key="1">
    <citation type="submission" date="2009-10" db="EMBL/GenBank/DDBJ databases">
        <title>Complete sequence of Fibrobacter succinogenes subsp. succinogenes S85.</title>
        <authorList>
            <consortium name="US DOE Joint Genome Institute"/>
            <person name="Lucas S."/>
            <person name="Copeland A."/>
            <person name="Lapidus A."/>
            <person name="Glavina del Rio T."/>
            <person name="Tice H."/>
            <person name="Bruce D."/>
            <person name="Goodwin L."/>
            <person name="Pitluck S."/>
            <person name="Chertkov O."/>
            <person name="Detter J.C."/>
            <person name="Han C."/>
            <person name="Tapia R."/>
            <person name="Larimer F."/>
            <person name="Land M."/>
            <person name="Hauser L."/>
            <person name="Kyrpides N."/>
            <person name="Mikhailova N."/>
            <person name="Weimer P.J."/>
            <person name="Stevenson D.M."/>
            <person name="Boyum J."/>
            <person name="Brumm P.I."/>
            <person name="Mead D."/>
        </authorList>
    </citation>
    <scope>NUCLEOTIDE SEQUENCE [LARGE SCALE GENOMIC DNA]</scope>
    <source>
        <strain evidence="5">ATCC 19169 / S85</strain>
        <strain evidence="2">S85</strain>
    </source>
</reference>
<dbReference type="Proteomes" id="UP000001497">
    <property type="component" value="Chromosome"/>
</dbReference>
<proteinExistence type="predicted"/>
<sequence length="347" mass="39888">MKDAKIQWMIVLTLLAVCLGACKDHDTHYEYYDKDGSKPFKVFEVDRTTGKMDGSFKQFNRMGILVKEGTYENGLKNGVFKEYSKNGSLVLEGSYDHDLKNGTFKEVLEHGNVVVEYTYKNDFIEGPVKVYRGGKLVSKGEIKDGRYVHTKFFTDPRDGQKYPVVVIGSRVWMAANLNYKTAESHCHGDYEHNCEKYGRLYSWKDAEDACPEGWDIPSYAEWVALNKFIGEEYYGVNDFFAFPSAKMLISVTGWDYTKYGIDAFGFSVLPAGKGYYIPPRYVGGKLIYEERTVYEDHKGDKSERAYFWSSSQVNGNENKMYVEHGPAMDLYPESKEMWLSVRCIKDE</sequence>
<dbReference type="HOGENOM" id="CLU_914473_0_0_0"/>
<dbReference type="SUPFAM" id="SSF82185">
    <property type="entry name" value="Histone H3 K4-specific methyltransferase SET7/9 N-terminal domain"/>
    <property type="match status" value="1"/>
</dbReference>
<accession>C9RKM9</accession>
<dbReference type="InterPro" id="IPR011871">
    <property type="entry name" value="Fib_succ_major"/>
</dbReference>